<comment type="caution">
    <text evidence="1">The sequence shown here is derived from an EMBL/GenBank/DDBJ whole genome shotgun (WGS) entry which is preliminary data.</text>
</comment>
<gene>
    <name evidence="1" type="ORF">ACFQ1O_01690</name>
</gene>
<reference evidence="2" key="1">
    <citation type="journal article" date="2019" name="Int. J. Syst. Evol. Microbiol.">
        <title>The Global Catalogue of Microorganisms (GCM) 10K type strain sequencing project: providing services to taxonomists for standard genome sequencing and annotation.</title>
        <authorList>
            <consortium name="The Broad Institute Genomics Platform"/>
            <consortium name="The Broad Institute Genome Sequencing Center for Infectious Disease"/>
            <person name="Wu L."/>
            <person name="Ma J."/>
        </authorList>
    </citation>
    <scope>NUCLEOTIDE SEQUENCE [LARGE SCALE GENOMIC DNA]</scope>
    <source>
        <strain evidence="2">CCUG 62114</strain>
    </source>
</reference>
<dbReference type="Proteomes" id="UP001596997">
    <property type="component" value="Unassembled WGS sequence"/>
</dbReference>
<sequence length="127" mass="14450">MQKIAVFILLFSIIAKPLYVGSVYGNYFLDIDGFIEKYCVNKTKVELQCNGKCELAKQLNSSTEKNNTQEPATISPSDSFVMLFFQKNNIKPLDPTFTFIKTLQPIKNSKLLSKLINLSIDYPPEFL</sequence>
<keyword evidence="2" id="KW-1185">Reference proteome</keyword>
<accession>A0ABW3HZD7</accession>
<name>A0ABW3HZD7_9FLAO</name>
<evidence type="ECO:0000313" key="1">
    <source>
        <dbReference type="EMBL" id="MFD0962712.1"/>
    </source>
</evidence>
<evidence type="ECO:0000313" key="2">
    <source>
        <dbReference type="Proteomes" id="UP001596997"/>
    </source>
</evidence>
<proteinExistence type="predicted"/>
<protein>
    <submittedName>
        <fullName evidence="1">Uncharacterized protein</fullName>
    </submittedName>
</protein>
<dbReference type="RefSeq" id="WP_377712655.1">
    <property type="nucleotide sequence ID" value="NZ_JBHTJM010000002.1"/>
</dbReference>
<organism evidence="1 2">
    <name type="scientific">Pseudofulvibacter geojedonensis</name>
    <dbReference type="NCBI Taxonomy" id="1123758"/>
    <lineage>
        <taxon>Bacteria</taxon>
        <taxon>Pseudomonadati</taxon>
        <taxon>Bacteroidota</taxon>
        <taxon>Flavobacteriia</taxon>
        <taxon>Flavobacteriales</taxon>
        <taxon>Flavobacteriaceae</taxon>
        <taxon>Pseudofulvibacter</taxon>
    </lineage>
</organism>
<dbReference type="EMBL" id="JBHTJM010000002">
    <property type="protein sequence ID" value="MFD0962712.1"/>
    <property type="molecule type" value="Genomic_DNA"/>
</dbReference>